<dbReference type="EMBL" id="BMZB01000006">
    <property type="protein sequence ID" value="GGZ43562.1"/>
    <property type="molecule type" value="Genomic_DNA"/>
</dbReference>
<accession>A0A918QGT6</accession>
<comment type="caution">
    <text evidence="2">The sequence shown here is derived from an EMBL/GenBank/DDBJ whole genome shotgun (WGS) entry which is preliminary data.</text>
</comment>
<keyword evidence="1" id="KW-0812">Transmembrane</keyword>
<dbReference type="Proteomes" id="UP000662572">
    <property type="component" value="Unassembled WGS sequence"/>
</dbReference>
<keyword evidence="3" id="KW-1185">Reference proteome</keyword>
<sequence>MSHSNALISTRSRHATALSVNDIEQIARICALGVAGVMGLGLFILMAL</sequence>
<protein>
    <submittedName>
        <fullName evidence="2">Uncharacterized protein</fullName>
    </submittedName>
</protein>
<evidence type="ECO:0000256" key="1">
    <source>
        <dbReference type="SAM" id="Phobius"/>
    </source>
</evidence>
<reference evidence="2" key="1">
    <citation type="journal article" date="2014" name="Int. J. Syst. Evol. Microbiol.">
        <title>Complete genome sequence of Corynebacterium casei LMG S-19264T (=DSM 44701T), isolated from a smear-ripened cheese.</title>
        <authorList>
            <consortium name="US DOE Joint Genome Institute (JGI-PGF)"/>
            <person name="Walter F."/>
            <person name="Albersmeier A."/>
            <person name="Kalinowski J."/>
            <person name="Ruckert C."/>
        </authorList>
    </citation>
    <scope>NUCLEOTIDE SEQUENCE</scope>
    <source>
        <strain evidence="2">KCTC 32296</strain>
    </source>
</reference>
<reference evidence="2" key="2">
    <citation type="submission" date="2020-09" db="EMBL/GenBank/DDBJ databases">
        <authorList>
            <person name="Sun Q."/>
            <person name="Kim S."/>
        </authorList>
    </citation>
    <scope>NUCLEOTIDE SEQUENCE</scope>
    <source>
        <strain evidence="2">KCTC 32296</strain>
    </source>
</reference>
<keyword evidence="1" id="KW-0472">Membrane</keyword>
<feature type="transmembrane region" description="Helical" evidence="1">
    <location>
        <begin position="26"/>
        <end position="47"/>
    </location>
</feature>
<proteinExistence type="predicted"/>
<evidence type="ECO:0000313" key="2">
    <source>
        <dbReference type="EMBL" id="GGZ43562.1"/>
    </source>
</evidence>
<gene>
    <name evidence="2" type="ORF">GCM10011273_32990</name>
</gene>
<dbReference type="AlphaFoldDB" id="A0A918QGT6"/>
<name>A0A918QGT6_9CAUL</name>
<organism evidence="2 3">
    <name type="scientific">Asticcacaulis endophyticus</name>
    <dbReference type="NCBI Taxonomy" id="1395890"/>
    <lineage>
        <taxon>Bacteria</taxon>
        <taxon>Pseudomonadati</taxon>
        <taxon>Pseudomonadota</taxon>
        <taxon>Alphaproteobacteria</taxon>
        <taxon>Caulobacterales</taxon>
        <taxon>Caulobacteraceae</taxon>
        <taxon>Asticcacaulis</taxon>
    </lineage>
</organism>
<keyword evidence="1" id="KW-1133">Transmembrane helix</keyword>
<dbReference type="RefSeq" id="WP_189488649.1">
    <property type="nucleotide sequence ID" value="NZ_BMZB01000006.1"/>
</dbReference>
<evidence type="ECO:0000313" key="3">
    <source>
        <dbReference type="Proteomes" id="UP000662572"/>
    </source>
</evidence>